<organism evidence="1 2">
    <name type="scientific">Deinococcus hopiensis KR-140</name>
    <dbReference type="NCBI Taxonomy" id="695939"/>
    <lineage>
        <taxon>Bacteria</taxon>
        <taxon>Thermotogati</taxon>
        <taxon>Deinococcota</taxon>
        <taxon>Deinococci</taxon>
        <taxon>Deinococcales</taxon>
        <taxon>Deinococcaceae</taxon>
        <taxon>Deinococcus</taxon>
    </lineage>
</organism>
<evidence type="ECO:0000313" key="1">
    <source>
        <dbReference type="EMBL" id="SMB95695.1"/>
    </source>
</evidence>
<evidence type="ECO:0000313" key="2">
    <source>
        <dbReference type="Proteomes" id="UP000192582"/>
    </source>
</evidence>
<proteinExistence type="predicted"/>
<name>A0A1W1VQQ2_9DEIO</name>
<dbReference type="AlphaFoldDB" id="A0A1W1VQQ2"/>
<dbReference type="OrthoDB" id="73133at2"/>
<protein>
    <submittedName>
        <fullName evidence="1">Uncharacterized protein</fullName>
    </submittedName>
</protein>
<reference evidence="1 2" key="1">
    <citation type="submission" date="2017-04" db="EMBL/GenBank/DDBJ databases">
        <authorList>
            <person name="Afonso C.L."/>
            <person name="Miller P.J."/>
            <person name="Scott M.A."/>
            <person name="Spackman E."/>
            <person name="Goraichik I."/>
            <person name="Dimitrov K.M."/>
            <person name="Suarez D.L."/>
            <person name="Swayne D.E."/>
        </authorList>
    </citation>
    <scope>NUCLEOTIDE SEQUENCE [LARGE SCALE GENOMIC DNA]</scope>
    <source>
        <strain evidence="1 2">KR-140</strain>
    </source>
</reference>
<dbReference type="STRING" id="695939.SAMN00790413_02948"/>
<dbReference type="Proteomes" id="UP000192582">
    <property type="component" value="Unassembled WGS sequence"/>
</dbReference>
<gene>
    <name evidence="1" type="ORF">SAMN00790413_02948</name>
</gene>
<accession>A0A1W1VQQ2</accession>
<dbReference type="RefSeq" id="WP_084051016.1">
    <property type="nucleotide sequence ID" value="NZ_FWWU01000009.1"/>
</dbReference>
<sequence length="72" mass="8282">MSRAFVREDGAERWTPPTPSRAYRLVWTGPQGPETVHETDDLVLALHWLRERDRPGFELRDHFGTLLALLAA</sequence>
<dbReference type="EMBL" id="FWWU01000009">
    <property type="protein sequence ID" value="SMB95695.1"/>
    <property type="molecule type" value="Genomic_DNA"/>
</dbReference>
<keyword evidence="2" id="KW-1185">Reference proteome</keyword>